<dbReference type="EMBL" id="LT629777">
    <property type="protein sequence ID" value="SDT31797.1"/>
    <property type="molecule type" value="Genomic_DNA"/>
</dbReference>
<dbReference type="AlphaFoldDB" id="A0A1H1ZE30"/>
<accession>A0A1H1ZE30</accession>
<dbReference type="GeneID" id="300209873"/>
<name>A0A1H1ZE30_9PSED</name>
<dbReference type="Proteomes" id="UP000199524">
    <property type="component" value="Chromosome I"/>
</dbReference>
<dbReference type="RefSeq" id="WP_090209873.1">
    <property type="nucleotide sequence ID" value="NZ_LT629777.1"/>
</dbReference>
<gene>
    <name evidence="1" type="ORF">SAMN05216598_5009</name>
</gene>
<proteinExistence type="predicted"/>
<evidence type="ECO:0000313" key="2">
    <source>
        <dbReference type="Proteomes" id="UP000199524"/>
    </source>
</evidence>
<evidence type="ECO:0000313" key="1">
    <source>
        <dbReference type="EMBL" id="SDT31797.1"/>
    </source>
</evidence>
<protein>
    <submittedName>
        <fullName evidence="1">His-Xaa-Ser system protein HxsD</fullName>
    </submittedName>
</protein>
<sequence>MGWTQTITVDSDVYPLHIAQRTAYALADSLSILISLDGKAIKLDVTPTLIAGTSGTFPSSPEARELVLRHLNDFTLRDQIQRETSGLRELLATAALRGAGA</sequence>
<keyword evidence="2" id="KW-1185">Reference proteome</keyword>
<organism evidence="1 2">
    <name type="scientific">Pseudomonas asplenii</name>
    <dbReference type="NCBI Taxonomy" id="53407"/>
    <lineage>
        <taxon>Bacteria</taxon>
        <taxon>Pseudomonadati</taxon>
        <taxon>Pseudomonadota</taxon>
        <taxon>Gammaproteobacteria</taxon>
        <taxon>Pseudomonadales</taxon>
        <taxon>Pseudomonadaceae</taxon>
        <taxon>Pseudomonas</taxon>
    </lineage>
</organism>
<reference evidence="2" key="1">
    <citation type="submission" date="2016-10" db="EMBL/GenBank/DDBJ databases">
        <authorList>
            <person name="Varghese N."/>
            <person name="Submissions S."/>
        </authorList>
    </citation>
    <scope>NUCLEOTIDE SEQUENCE [LARGE SCALE GENOMIC DNA]</scope>
    <source>
        <strain evidence="2">ATCC 23835</strain>
    </source>
</reference>